<comment type="caution">
    <text evidence="2">The sequence shown here is derived from an EMBL/GenBank/DDBJ whole genome shotgun (WGS) entry which is preliminary data.</text>
</comment>
<feature type="transmembrane region" description="Helical" evidence="1">
    <location>
        <begin position="255"/>
        <end position="275"/>
    </location>
</feature>
<feature type="transmembrane region" description="Helical" evidence="1">
    <location>
        <begin position="412"/>
        <end position="430"/>
    </location>
</feature>
<evidence type="ECO:0000256" key="1">
    <source>
        <dbReference type="SAM" id="Phobius"/>
    </source>
</evidence>
<dbReference type="EMBL" id="JAPFFM010000011">
    <property type="protein sequence ID" value="KAJ6733377.1"/>
    <property type="molecule type" value="Genomic_DNA"/>
</dbReference>
<reference evidence="2" key="2">
    <citation type="journal article" date="2023" name="Int. J. Mol. Sci.">
        <title>De Novo Assembly and Annotation of 11 Diverse Shrub Willow (Salix) Genomes Reveals Novel Gene Organization in Sex-Linked Regions.</title>
        <authorList>
            <person name="Hyden B."/>
            <person name="Feng K."/>
            <person name="Yates T.B."/>
            <person name="Jawdy S."/>
            <person name="Cereghino C."/>
            <person name="Smart L.B."/>
            <person name="Muchero W."/>
        </authorList>
    </citation>
    <scope>NUCLEOTIDE SEQUENCE</scope>
    <source>
        <tissue evidence="2">Shoot tip</tissue>
    </source>
</reference>
<feature type="transmembrane region" description="Helical" evidence="1">
    <location>
        <begin position="281"/>
        <end position="306"/>
    </location>
</feature>
<gene>
    <name evidence="2" type="ORF">OIU74_005183</name>
</gene>
<evidence type="ECO:0000313" key="2">
    <source>
        <dbReference type="EMBL" id="KAJ6733377.1"/>
    </source>
</evidence>
<dbReference type="Proteomes" id="UP001151752">
    <property type="component" value="Chromosome 7"/>
</dbReference>
<feature type="transmembrane region" description="Helical" evidence="1">
    <location>
        <begin position="437"/>
        <end position="460"/>
    </location>
</feature>
<dbReference type="AlphaFoldDB" id="A0A9Q0ZGB8"/>
<evidence type="ECO:0000313" key="3">
    <source>
        <dbReference type="Proteomes" id="UP001151752"/>
    </source>
</evidence>
<protein>
    <submittedName>
        <fullName evidence="2">Uncharacterized protein</fullName>
    </submittedName>
</protein>
<proteinExistence type="predicted"/>
<keyword evidence="3" id="KW-1185">Reference proteome</keyword>
<feature type="transmembrane region" description="Helical" evidence="1">
    <location>
        <begin position="563"/>
        <end position="589"/>
    </location>
</feature>
<keyword evidence="1" id="KW-1133">Transmembrane helix</keyword>
<reference evidence="2" key="1">
    <citation type="submission" date="2022-11" db="EMBL/GenBank/DDBJ databases">
        <authorList>
            <person name="Hyden B.L."/>
            <person name="Feng K."/>
            <person name="Yates T."/>
            <person name="Jawdy S."/>
            <person name="Smart L.B."/>
            <person name="Muchero W."/>
        </authorList>
    </citation>
    <scope>NUCLEOTIDE SEQUENCE</scope>
    <source>
        <tissue evidence="2">Shoot tip</tissue>
    </source>
</reference>
<keyword evidence="1" id="KW-0812">Transmembrane</keyword>
<keyword evidence="1" id="KW-0472">Membrane</keyword>
<name>A0A9Q0ZGB8_9ROSI</name>
<organism evidence="2 3">
    <name type="scientific">Salix koriyanagi</name>
    <dbReference type="NCBI Taxonomy" id="2511006"/>
    <lineage>
        <taxon>Eukaryota</taxon>
        <taxon>Viridiplantae</taxon>
        <taxon>Streptophyta</taxon>
        <taxon>Embryophyta</taxon>
        <taxon>Tracheophyta</taxon>
        <taxon>Spermatophyta</taxon>
        <taxon>Magnoliopsida</taxon>
        <taxon>eudicotyledons</taxon>
        <taxon>Gunneridae</taxon>
        <taxon>Pentapetalae</taxon>
        <taxon>rosids</taxon>
        <taxon>fabids</taxon>
        <taxon>Malpighiales</taxon>
        <taxon>Salicaceae</taxon>
        <taxon>Saliceae</taxon>
        <taxon>Salix</taxon>
    </lineage>
</organism>
<sequence>MDELACCLVPRGSSFSCSLVAEFELFSFPTVFCREGLRVWEFGQRSSTLPSISVAAIADPCVLVWESFIFWLPGVIFSVSVANWEVSRVSLSLFLLLPRSPCGLGGCPLFVGDAFCWALLRVEPGMYELACCLVLCGSSYSCSLAAEFELFSSYPSSESFIFWLSSVIFSVSVVNWELSRVPLSLLLLLPRSPYFCPLLAEILSLLSLVFGMWVYDKGCLVVAFAGCSSLGGYSLFVGDAFCWALLRVEPGMEKLGLLLGPAWGGLACVGVWAAFFCFPPLLVATVVDLCVLVWESFIFWLSSVIFSVSVANWELSRVPLSLYLLLPLAPPLSWELSSVRGMMLFVGLCCVWSRGWMSGLAAWSCVGPPSYSLAAEFDLFSFYPSFAGRACVCGSLGNVLLLSFSFGVLQEYFILWLPGVIFSFSACELCQRLLGAGFAGCSWLGGVLCSWVMLFAGHLLRVEPGMDELACCLVLRGSSYSCSLAAEFELFSSHPSSAGRACVCGSLGSVLLLSPLISVATVVDPCVLVWVSSRSLSSSGCQVSSSRLPSLVFGMWGSDRGCLVLALLVVAGLGAIICSWVMLFAGLLLRVEPGMDELACCLVLRGSSYSCSLAAEFETFLFQAVFWRECLRVWEFGQRSSAFPSFGCSNC</sequence>
<accession>A0A9Q0ZGB8</accession>
<feature type="transmembrane region" description="Helical" evidence="1">
    <location>
        <begin position="221"/>
        <end position="246"/>
    </location>
</feature>
<feature type="transmembrane region" description="Helical" evidence="1">
    <location>
        <begin position="198"/>
        <end position="215"/>
    </location>
</feature>